<reference evidence="3" key="1">
    <citation type="journal article" date="2019" name="Int. J. Syst. Evol. Microbiol.">
        <title>The Global Catalogue of Microorganisms (GCM) 10K type strain sequencing project: providing services to taxonomists for standard genome sequencing and annotation.</title>
        <authorList>
            <consortium name="The Broad Institute Genomics Platform"/>
            <consortium name="The Broad Institute Genome Sequencing Center for Infectious Disease"/>
            <person name="Wu L."/>
            <person name="Ma J."/>
        </authorList>
    </citation>
    <scope>NUCLEOTIDE SEQUENCE [LARGE SCALE GENOMIC DNA]</scope>
    <source>
        <strain evidence="3">CGMCC 4.1648</strain>
    </source>
</reference>
<name>A0ABV9XB92_9ACTN</name>
<feature type="signal peptide" evidence="1">
    <location>
        <begin position="1"/>
        <end position="20"/>
    </location>
</feature>
<gene>
    <name evidence="2" type="ORF">ACFPM3_11360</name>
</gene>
<keyword evidence="3" id="KW-1185">Reference proteome</keyword>
<organism evidence="2 3">
    <name type="scientific">Streptomyces coeruleoprunus</name>
    <dbReference type="NCBI Taxonomy" id="285563"/>
    <lineage>
        <taxon>Bacteria</taxon>
        <taxon>Bacillati</taxon>
        <taxon>Actinomycetota</taxon>
        <taxon>Actinomycetes</taxon>
        <taxon>Kitasatosporales</taxon>
        <taxon>Streptomycetaceae</taxon>
        <taxon>Streptomyces</taxon>
    </lineage>
</organism>
<accession>A0ABV9XB92</accession>
<keyword evidence="1" id="KW-0732">Signal</keyword>
<dbReference type="RefSeq" id="WP_345690593.1">
    <property type="nucleotide sequence ID" value="NZ_BAABIT010000001.1"/>
</dbReference>
<sequence length="149" mass="15907">MLAESLTALAAALGTAVVQAAGTQAWDGFRTGVARVLGRGEGDRESVELERLDRTAAALRSATPERAELERTRQETAWETRLAVLLEELAEPERDAVVAGLETLLAERRTEQGGPTAGGGVVSGNTFHDRANVQAGYVNVLRIDQRPEA</sequence>
<dbReference type="Proteomes" id="UP001595829">
    <property type="component" value="Unassembled WGS sequence"/>
</dbReference>
<feature type="chain" id="PRO_5047303864" evidence="1">
    <location>
        <begin position="21"/>
        <end position="149"/>
    </location>
</feature>
<dbReference type="EMBL" id="JBHSJD010000007">
    <property type="protein sequence ID" value="MFC5022729.1"/>
    <property type="molecule type" value="Genomic_DNA"/>
</dbReference>
<protein>
    <submittedName>
        <fullName evidence="2">Uncharacterized protein</fullName>
    </submittedName>
</protein>
<evidence type="ECO:0000313" key="3">
    <source>
        <dbReference type="Proteomes" id="UP001595829"/>
    </source>
</evidence>
<evidence type="ECO:0000313" key="2">
    <source>
        <dbReference type="EMBL" id="MFC5022729.1"/>
    </source>
</evidence>
<evidence type="ECO:0000256" key="1">
    <source>
        <dbReference type="SAM" id="SignalP"/>
    </source>
</evidence>
<comment type="caution">
    <text evidence="2">The sequence shown here is derived from an EMBL/GenBank/DDBJ whole genome shotgun (WGS) entry which is preliminary data.</text>
</comment>
<proteinExistence type="predicted"/>